<proteinExistence type="predicted"/>
<name>A0A1X2FJI8_9MYCO</name>
<feature type="region of interest" description="Disordered" evidence="1">
    <location>
        <begin position="55"/>
        <end position="76"/>
    </location>
</feature>
<dbReference type="AlphaFoldDB" id="A0A1X2FJI8"/>
<evidence type="ECO:0000256" key="1">
    <source>
        <dbReference type="SAM" id="MobiDB-lite"/>
    </source>
</evidence>
<comment type="caution">
    <text evidence="2">The sequence shown here is derived from an EMBL/GenBank/DDBJ whole genome shotgun (WGS) entry which is preliminary data.</text>
</comment>
<protein>
    <recommendedName>
        <fullName evidence="4">Helix-turn-helix domain-containing protein</fullName>
    </recommendedName>
</protein>
<dbReference type="Proteomes" id="UP000193964">
    <property type="component" value="Unassembled WGS sequence"/>
</dbReference>
<dbReference type="RefSeq" id="WP_085142646.1">
    <property type="nucleotide sequence ID" value="NZ_JACKUA010000023.1"/>
</dbReference>
<evidence type="ECO:0008006" key="4">
    <source>
        <dbReference type="Google" id="ProtNLM"/>
    </source>
</evidence>
<evidence type="ECO:0000313" key="3">
    <source>
        <dbReference type="Proteomes" id="UP000193964"/>
    </source>
</evidence>
<gene>
    <name evidence="2" type="ORF">AWC31_14395</name>
</gene>
<dbReference type="OrthoDB" id="4376297at2"/>
<evidence type="ECO:0000313" key="2">
    <source>
        <dbReference type="EMBL" id="ORX18488.1"/>
    </source>
</evidence>
<organism evidence="2 3">
    <name type="scientific">Mycolicibacterium wolinskyi</name>
    <dbReference type="NCBI Taxonomy" id="59750"/>
    <lineage>
        <taxon>Bacteria</taxon>
        <taxon>Bacillati</taxon>
        <taxon>Actinomycetota</taxon>
        <taxon>Actinomycetes</taxon>
        <taxon>Mycobacteriales</taxon>
        <taxon>Mycobacteriaceae</taxon>
        <taxon>Mycolicibacterium</taxon>
    </lineage>
</organism>
<dbReference type="EMBL" id="LQQA01000005">
    <property type="protein sequence ID" value="ORX18488.1"/>
    <property type="molecule type" value="Genomic_DNA"/>
</dbReference>
<sequence length="76" mass="8218">MTDNSDGEMATTSGDELWPIEKVAEFLGCSQSRARAIMSSRGIARISGYPAAKVQQVQRRQGARTDLTASLDRASD</sequence>
<reference evidence="2 3" key="1">
    <citation type="submission" date="2016-01" db="EMBL/GenBank/DDBJ databases">
        <title>The new phylogeny of the genus Mycobacterium.</title>
        <authorList>
            <person name="Tarcisio F."/>
            <person name="Conor M."/>
            <person name="Antonella G."/>
            <person name="Elisabetta G."/>
            <person name="Giulia F.S."/>
            <person name="Sara T."/>
            <person name="Anna F."/>
            <person name="Clotilde B."/>
            <person name="Roberto B."/>
            <person name="Veronica D.S."/>
            <person name="Fabio R."/>
            <person name="Monica P."/>
            <person name="Olivier J."/>
            <person name="Enrico T."/>
            <person name="Nicola S."/>
        </authorList>
    </citation>
    <scope>NUCLEOTIDE SEQUENCE [LARGE SCALE GENOMIC DNA]</scope>
    <source>
        <strain evidence="2 3">ATCC 700010</strain>
    </source>
</reference>
<accession>A0A1X2FJI8</accession>